<protein>
    <submittedName>
        <fullName evidence="2">Terminase TerL endonuclease subunit</fullName>
    </submittedName>
</protein>
<keyword evidence="3" id="KW-1185">Reference proteome</keyword>
<name>A0ABV6ITF8_9PROT</name>
<dbReference type="RefSeq" id="WP_377051776.1">
    <property type="nucleotide sequence ID" value="NZ_JBHLVZ010000041.1"/>
</dbReference>
<dbReference type="GO" id="GO:0004519">
    <property type="term" value="F:endonuclease activity"/>
    <property type="evidence" value="ECO:0007669"/>
    <property type="project" value="UniProtKB-KW"/>
</dbReference>
<proteinExistence type="predicted"/>
<dbReference type="Proteomes" id="UP001589789">
    <property type="component" value="Unassembled WGS sequence"/>
</dbReference>
<keyword evidence="2" id="KW-0540">Nuclease</keyword>
<keyword evidence="2" id="KW-0255">Endonuclease</keyword>
<evidence type="ECO:0000259" key="1">
    <source>
        <dbReference type="Pfam" id="PF20441"/>
    </source>
</evidence>
<evidence type="ECO:0000313" key="3">
    <source>
        <dbReference type="Proteomes" id="UP001589789"/>
    </source>
</evidence>
<dbReference type="PANTHER" id="PTHR41287">
    <property type="match status" value="1"/>
</dbReference>
<reference evidence="2 3" key="1">
    <citation type="submission" date="2024-09" db="EMBL/GenBank/DDBJ databases">
        <authorList>
            <person name="Sun Q."/>
            <person name="Mori K."/>
        </authorList>
    </citation>
    <scope>NUCLEOTIDE SEQUENCE [LARGE SCALE GENOMIC DNA]</scope>
    <source>
        <strain evidence="2 3">CCM 7468</strain>
    </source>
</reference>
<gene>
    <name evidence="2" type="ORF">ACFFIC_15170</name>
</gene>
<accession>A0ABV6ITF8</accession>
<keyword evidence="2" id="KW-0378">Hydrolase</keyword>
<dbReference type="InterPro" id="IPR046462">
    <property type="entry name" value="TerL_nuclease"/>
</dbReference>
<sequence length="86" mass="9425">MARLHQELGAAMQAGRLRHDGNPALEWCINNVVGHLDARGNVYPRKARPEQRIDAVVAVIMALKRPISGEGGSIDMHAFLADPLFL</sequence>
<dbReference type="InterPro" id="IPR005021">
    <property type="entry name" value="Terminase_largesu-like"/>
</dbReference>
<feature type="domain" description="Terminase large subunit-like endonuclease" evidence="1">
    <location>
        <begin position="10"/>
        <end position="69"/>
    </location>
</feature>
<evidence type="ECO:0000313" key="2">
    <source>
        <dbReference type="EMBL" id="MFC0386877.1"/>
    </source>
</evidence>
<dbReference type="EMBL" id="JBHLVZ010000041">
    <property type="protein sequence ID" value="MFC0386877.1"/>
    <property type="molecule type" value="Genomic_DNA"/>
</dbReference>
<comment type="caution">
    <text evidence="2">The sequence shown here is derived from an EMBL/GenBank/DDBJ whole genome shotgun (WGS) entry which is preliminary data.</text>
</comment>
<dbReference type="Pfam" id="PF20441">
    <property type="entry name" value="TerL_nuclease"/>
    <property type="match status" value="1"/>
</dbReference>
<organism evidence="2 3">
    <name type="scientific">Muricoccus vinaceus</name>
    <dbReference type="NCBI Taxonomy" id="424704"/>
    <lineage>
        <taxon>Bacteria</taxon>
        <taxon>Pseudomonadati</taxon>
        <taxon>Pseudomonadota</taxon>
        <taxon>Alphaproteobacteria</taxon>
        <taxon>Acetobacterales</taxon>
        <taxon>Roseomonadaceae</taxon>
        <taxon>Muricoccus</taxon>
    </lineage>
</organism>
<dbReference type="PANTHER" id="PTHR41287:SF1">
    <property type="entry name" value="PROTEIN YMFN"/>
    <property type="match status" value="1"/>
</dbReference>